<keyword evidence="5" id="KW-0472">Membrane</keyword>
<evidence type="ECO:0000256" key="3">
    <source>
        <dbReference type="ARBA" id="ARBA00022737"/>
    </source>
</evidence>
<evidence type="ECO:0000256" key="7">
    <source>
        <dbReference type="ARBA" id="ARBA00023170"/>
    </source>
</evidence>
<evidence type="ECO:0000256" key="9">
    <source>
        <dbReference type="SAM" id="MobiDB-lite"/>
    </source>
</evidence>
<feature type="region of interest" description="Disordered" evidence="9">
    <location>
        <begin position="139"/>
        <end position="159"/>
    </location>
</feature>
<dbReference type="AlphaFoldDB" id="A0AA47MZJ5"/>
<keyword evidence="8" id="KW-0325">Glycoprotein</keyword>
<proteinExistence type="predicted"/>
<reference evidence="11" key="1">
    <citation type="journal article" date="2023" name="Front. Mar. Sci.">
        <title>A new Merluccius polli reference genome to investigate the effects of global change in West African waters.</title>
        <authorList>
            <person name="Mateo J.L."/>
            <person name="Blanco-Fernandez C."/>
            <person name="Garcia-Vazquez E."/>
            <person name="Machado-Schiaffino G."/>
        </authorList>
    </citation>
    <scope>NUCLEOTIDE SEQUENCE</scope>
    <source>
        <strain evidence="11">C29</strain>
        <tissue evidence="11">Fin</tissue>
    </source>
</reference>
<evidence type="ECO:0000256" key="5">
    <source>
        <dbReference type="ARBA" id="ARBA00023136"/>
    </source>
</evidence>
<keyword evidence="10" id="KW-0732">Signal</keyword>
<dbReference type="GO" id="GO:0005886">
    <property type="term" value="C:plasma membrane"/>
    <property type="evidence" value="ECO:0007669"/>
    <property type="project" value="TreeGrafter"/>
</dbReference>
<dbReference type="EMBL" id="JAOPHQ010001992">
    <property type="protein sequence ID" value="KAK0148907.1"/>
    <property type="molecule type" value="Genomic_DNA"/>
</dbReference>
<protein>
    <submittedName>
        <fullName evidence="11">Tumor necrosis factor receptor superfamily member 19</fullName>
    </submittedName>
</protein>
<evidence type="ECO:0000256" key="2">
    <source>
        <dbReference type="ARBA" id="ARBA00022692"/>
    </source>
</evidence>
<gene>
    <name evidence="11" type="primary">Tnfrsf19</name>
    <name evidence="11" type="ORF">N1851_010660</name>
</gene>
<evidence type="ECO:0000256" key="4">
    <source>
        <dbReference type="ARBA" id="ARBA00022989"/>
    </source>
</evidence>
<dbReference type="PANTHER" id="PTHR12120:SF10">
    <property type="entry name" value="TNFR-CYS DOMAIN-CONTAINING PROTEIN"/>
    <property type="match status" value="1"/>
</dbReference>
<dbReference type="GO" id="GO:0046330">
    <property type="term" value="P:positive regulation of JNK cascade"/>
    <property type="evidence" value="ECO:0007669"/>
    <property type="project" value="InterPro"/>
</dbReference>
<dbReference type="InterPro" id="IPR047526">
    <property type="entry name" value="TNR19/27/EDAR"/>
</dbReference>
<dbReference type="Gene3D" id="2.10.50.10">
    <property type="entry name" value="Tumor Necrosis Factor Receptor, subunit A, domain 2"/>
    <property type="match status" value="1"/>
</dbReference>
<keyword evidence="3" id="KW-0677">Repeat</keyword>
<keyword evidence="6" id="KW-1015">Disulfide bond</keyword>
<dbReference type="Proteomes" id="UP001174136">
    <property type="component" value="Unassembled WGS sequence"/>
</dbReference>
<organism evidence="11 12">
    <name type="scientific">Merluccius polli</name>
    <name type="common">Benguela hake</name>
    <name type="synonym">Merluccius cadenati</name>
    <dbReference type="NCBI Taxonomy" id="89951"/>
    <lineage>
        <taxon>Eukaryota</taxon>
        <taxon>Metazoa</taxon>
        <taxon>Chordata</taxon>
        <taxon>Craniata</taxon>
        <taxon>Vertebrata</taxon>
        <taxon>Euteleostomi</taxon>
        <taxon>Actinopterygii</taxon>
        <taxon>Neopterygii</taxon>
        <taxon>Teleostei</taxon>
        <taxon>Neoteleostei</taxon>
        <taxon>Acanthomorphata</taxon>
        <taxon>Zeiogadaria</taxon>
        <taxon>Gadariae</taxon>
        <taxon>Gadiformes</taxon>
        <taxon>Gadoidei</taxon>
        <taxon>Merlucciidae</taxon>
        <taxon>Merluccius</taxon>
    </lineage>
</organism>
<evidence type="ECO:0000256" key="6">
    <source>
        <dbReference type="ARBA" id="ARBA00023157"/>
    </source>
</evidence>
<evidence type="ECO:0000313" key="12">
    <source>
        <dbReference type="Proteomes" id="UP001174136"/>
    </source>
</evidence>
<feature type="signal peptide" evidence="10">
    <location>
        <begin position="1"/>
        <end position="20"/>
    </location>
</feature>
<accession>A0AA47MZJ5</accession>
<evidence type="ECO:0000256" key="1">
    <source>
        <dbReference type="ARBA" id="ARBA00004167"/>
    </source>
</evidence>
<comment type="caution">
    <text evidence="11">The sequence shown here is derived from an EMBL/GenBank/DDBJ whole genome shotgun (WGS) entry which is preliminary data.</text>
</comment>
<keyword evidence="4" id="KW-1133">Transmembrane helix</keyword>
<keyword evidence="2" id="KW-0812">Transmembrane</keyword>
<comment type="subcellular location">
    <subcellularLocation>
        <location evidence="1">Membrane</location>
        <topology evidence="1">Single-pass membrane protein</topology>
    </subcellularLocation>
</comment>
<keyword evidence="7 11" id="KW-0675">Receptor</keyword>
<sequence length="265" mass="28836">MESPVYIAALFTIWLSVGRSEPSCDQTQFLHYNGTCVACPECGPGQQLSEVWHDCGFGDRGTGLCVVCGRGYFSVDTGVAPCIRCTQCILLNRQQRAMCTAINNAQCGHCLPGELMPPSQESEVHPASIVINVTTNIKPSAQPEAGPYGASGPDSSYPTTQQMEQHLQTIWDTAQGQSIELLDYDTVQDLSLLLGPADRRGSTLRRLARSLGVPPQILGHLRGFPDLFHYLRTSTYLLLPQLAQAAALLPCPRVVARIHQAVMNK</sequence>
<name>A0AA47MZJ5_MERPO</name>
<evidence type="ECO:0000256" key="8">
    <source>
        <dbReference type="ARBA" id="ARBA00023180"/>
    </source>
</evidence>
<dbReference type="GO" id="GO:0038023">
    <property type="term" value="F:signaling receptor activity"/>
    <property type="evidence" value="ECO:0007669"/>
    <property type="project" value="InterPro"/>
</dbReference>
<feature type="chain" id="PRO_5041418915" evidence="10">
    <location>
        <begin position="21"/>
        <end position="265"/>
    </location>
</feature>
<evidence type="ECO:0000313" key="11">
    <source>
        <dbReference type="EMBL" id="KAK0148907.1"/>
    </source>
</evidence>
<dbReference type="PANTHER" id="PTHR12120">
    <property type="entry name" value="TNFR-CYS DOMAIN-CONTAINING PROTEIN"/>
    <property type="match status" value="1"/>
</dbReference>
<keyword evidence="12" id="KW-1185">Reference proteome</keyword>
<dbReference type="GO" id="GO:0043123">
    <property type="term" value="P:positive regulation of canonical NF-kappaB signal transduction"/>
    <property type="evidence" value="ECO:0007669"/>
    <property type="project" value="InterPro"/>
</dbReference>
<evidence type="ECO:0000256" key="10">
    <source>
        <dbReference type="SAM" id="SignalP"/>
    </source>
</evidence>